<sequence length="980" mass="106195">MRFEVLGPVRVRVAGADVPIGGRLRRRLLAMLLAHPDEPVPAETLQETLWGTRAGAQRLQLQVHRLRAVLGDEAGLLSHGPGGYRLRVRPGELDSVVFEHLVAEAGEISEPDRCAQLLDEALRLWHGTPYQDVDIPALAGEIERLSECRLLAVEEFYRAQLRRGRHAEAVGGLADLVRAHPLRERLHGLLMVALHHAGRPGDALEVYRSARAVIVAELGIEPSSYLRALQEQVLAGEAVEPDGPAHRSVVPAQLPLAASGFVGRAAELARLDGYGAAGGRFRPVAVVGTAGVGKTALVVGWSHRVRHRFPDGQLYLDLRGYGPDAPVPAAEALAVFLRALGVDPSAIPPDGAERAARLRTLVHDKRILFVLDNARDAGQVRPLLPGTPTCLAVITSRDALSGLTVCEGVDRLPLDRLSVEEAGTLLAGQLPDHDAGELRALVRRCARLPLALRIAAERLRAHPALADLLAELDDEQARLDALETGDDPHTSVRAVLAASYRHLDPAAAHLFRLLGLHPGSMADLRAIAALHGDEEPRQLRRRIELLVRAHLVEVTADHRYRLHDLLWSYAAELAAADPPENRRAAFGRLLDHYLGTAAAAARFIAAHEFGGQLPVTWAPRTYEAALSWLDTERANLVRVAAAAAEHGFAGKVADFARVLFAYLDLGWHLDEARELYRILQTVAGNPVEQGLAARGLGLVAFREGRLVESERCFRDALAYHERAGQPAPLGLTLNCAGIAAGFSGRVDDAIGHLRRSLGLYREHGPRPPMHRPLVNLGLLCRRTGRFEEAGACLREALTVAEENDHRPGIAQALYGLACLCRDTGQYDKALGHGYRAVEIARLGGFRFLEGLALNRLGTVHRGLHDQDQAAGCHHEALLLARATANPHLEVISLNGLARTHAARGAAAEAAAGYAEVLQRTENGEFGYERACAHEGLGDLHHHTGDQDAAARHWNCARDLYHSLDSTGADRVRCKLAARDG</sequence>
<keyword evidence="4" id="KW-0804">Transcription</keyword>
<dbReference type="EMBL" id="BAAAZN010000001">
    <property type="protein sequence ID" value="GAA3526546.1"/>
    <property type="molecule type" value="Genomic_DNA"/>
</dbReference>
<dbReference type="Pfam" id="PF03704">
    <property type="entry name" value="BTAD"/>
    <property type="match status" value="1"/>
</dbReference>
<feature type="DNA-binding region" description="OmpR/PhoB-type" evidence="5">
    <location>
        <begin position="1"/>
        <end position="88"/>
    </location>
</feature>
<feature type="domain" description="OmpR/PhoB-type" evidence="6">
    <location>
        <begin position="1"/>
        <end position="88"/>
    </location>
</feature>
<evidence type="ECO:0000313" key="8">
    <source>
        <dbReference type="Proteomes" id="UP001500689"/>
    </source>
</evidence>
<dbReference type="InterPro" id="IPR036388">
    <property type="entry name" value="WH-like_DNA-bd_sf"/>
</dbReference>
<keyword evidence="3 5" id="KW-0238">DNA-binding</keyword>
<keyword evidence="2" id="KW-0805">Transcription regulation</keyword>
<gene>
    <name evidence="7" type="ORF">GCM10022222_06920</name>
</gene>
<protein>
    <submittedName>
        <fullName evidence="7">Tetratricopeptide repeat protein</fullName>
    </submittedName>
</protein>
<dbReference type="Gene3D" id="1.10.10.10">
    <property type="entry name" value="Winged helix-like DNA-binding domain superfamily/Winged helix DNA-binding domain"/>
    <property type="match status" value="1"/>
</dbReference>
<keyword evidence="8" id="KW-1185">Reference proteome</keyword>
<dbReference type="Gene3D" id="3.40.50.300">
    <property type="entry name" value="P-loop containing nucleotide triphosphate hydrolases"/>
    <property type="match status" value="1"/>
</dbReference>
<evidence type="ECO:0000256" key="1">
    <source>
        <dbReference type="ARBA" id="ARBA00005820"/>
    </source>
</evidence>
<proteinExistence type="inferred from homology"/>
<evidence type="ECO:0000256" key="5">
    <source>
        <dbReference type="PROSITE-ProRule" id="PRU01091"/>
    </source>
</evidence>
<evidence type="ECO:0000256" key="3">
    <source>
        <dbReference type="ARBA" id="ARBA00023125"/>
    </source>
</evidence>
<dbReference type="InterPro" id="IPR016032">
    <property type="entry name" value="Sig_transdc_resp-reg_C-effctor"/>
</dbReference>
<evidence type="ECO:0000259" key="6">
    <source>
        <dbReference type="PROSITE" id="PS51755"/>
    </source>
</evidence>
<comment type="caution">
    <text evidence="7">The sequence shown here is derived from an EMBL/GenBank/DDBJ whole genome shotgun (WGS) entry which is preliminary data.</text>
</comment>
<name>A0ABP6V5H1_9PSEU</name>
<dbReference type="InterPro" id="IPR027417">
    <property type="entry name" value="P-loop_NTPase"/>
</dbReference>
<dbReference type="SMART" id="SM00028">
    <property type="entry name" value="TPR"/>
    <property type="match status" value="6"/>
</dbReference>
<evidence type="ECO:0000256" key="4">
    <source>
        <dbReference type="ARBA" id="ARBA00023163"/>
    </source>
</evidence>
<dbReference type="PANTHER" id="PTHR35807:SF1">
    <property type="entry name" value="TRANSCRIPTIONAL REGULATOR REDD"/>
    <property type="match status" value="1"/>
</dbReference>
<dbReference type="InterPro" id="IPR005158">
    <property type="entry name" value="BTAD"/>
</dbReference>
<dbReference type="SUPFAM" id="SSF52540">
    <property type="entry name" value="P-loop containing nucleoside triphosphate hydrolases"/>
    <property type="match status" value="1"/>
</dbReference>
<dbReference type="InterPro" id="IPR001867">
    <property type="entry name" value="OmpR/PhoB-type_DNA-bd"/>
</dbReference>
<dbReference type="PROSITE" id="PS51755">
    <property type="entry name" value="OMPR_PHOB"/>
    <property type="match status" value="1"/>
</dbReference>
<dbReference type="CDD" id="cd15831">
    <property type="entry name" value="BTAD"/>
    <property type="match status" value="1"/>
</dbReference>
<accession>A0ABP6V5H1</accession>
<comment type="similarity">
    <text evidence="1">Belongs to the AfsR/DnrI/RedD regulatory family.</text>
</comment>
<dbReference type="InterPro" id="IPR019734">
    <property type="entry name" value="TPR_rpt"/>
</dbReference>
<dbReference type="SMART" id="SM01043">
    <property type="entry name" value="BTAD"/>
    <property type="match status" value="1"/>
</dbReference>
<dbReference type="SUPFAM" id="SSF46894">
    <property type="entry name" value="C-terminal effector domain of the bipartite response regulators"/>
    <property type="match status" value="1"/>
</dbReference>
<dbReference type="Proteomes" id="UP001500689">
    <property type="component" value="Unassembled WGS sequence"/>
</dbReference>
<dbReference type="PANTHER" id="PTHR35807">
    <property type="entry name" value="TRANSCRIPTIONAL REGULATOR REDD-RELATED"/>
    <property type="match status" value="1"/>
</dbReference>
<evidence type="ECO:0000256" key="2">
    <source>
        <dbReference type="ARBA" id="ARBA00023015"/>
    </source>
</evidence>
<evidence type="ECO:0000313" key="7">
    <source>
        <dbReference type="EMBL" id="GAA3526546.1"/>
    </source>
</evidence>
<dbReference type="SUPFAM" id="SSF48452">
    <property type="entry name" value="TPR-like"/>
    <property type="match status" value="3"/>
</dbReference>
<dbReference type="Pfam" id="PF13424">
    <property type="entry name" value="TPR_12"/>
    <property type="match status" value="1"/>
</dbReference>
<dbReference type="Gene3D" id="1.25.40.10">
    <property type="entry name" value="Tetratricopeptide repeat domain"/>
    <property type="match status" value="3"/>
</dbReference>
<dbReference type="InterPro" id="IPR051677">
    <property type="entry name" value="AfsR-DnrI-RedD_regulator"/>
</dbReference>
<reference evidence="8" key="1">
    <citation type="journal article" date="2019" name="Int. J. Syst. Evol. Microbiol.">
        <title>The Global Catalogue of Microorganisms (GCM) 10K type strain sequencing project: providing services to taxonomists for standard genome sequencing and annotation.</title>
        <authorList>
            <consortium name="The Broad Institute Genomics Platform"/>
            <consortium name="The Broad Institute Genome Sequencing Center for Infectious Disease"/>
            <person name="Wu L."/>
            <person name="Ma J."/>
        </authorList>
    </citation>
    <scope>NUCLEOTIDE SEQUENCE [LARGE SCALE GENOMIC DNA]</scope>
    <source>
        <strain evidence="8">JCM 16898</strain>
    </source>
</reference>
<dbReference type="RefSeq" id="WP_344855134.1">
    <property type="nucleotide sequence ID" value="NZ_BAAAZN010000001.1"/>
</dbReference>
<dbReference type="PRINTS" id="PR00364">
    <property type="entry name" value="DISEASERSIST"/>
</dbReference>
<organism evidence="7 8">
    <name type="scientific">Amycolatopsis ultiminotia</name>
    <dbReference type="NCBI Taxonomy" id="543629"/>
    <lineage>
        <taxon>Bacteria</taxon>
        <taxon>Bacillati</taxon>
        <taxon>Actinomycetota</taxon>
        <taxon>Actinomycetes</taxon>
        <taxon>Pseudonocardiales</taxon>
        <taxon>Pseudonocardiaceae</taxon>
        <taxon>Amycolatopsis</taxon>
    </lineage>
</organism>
<dbReference type="InterPro" id="IPR011990">
    <property type="entry name" value="TPR-like_helical_dom_sf"/>
</dbReference>
<dbReference type="SMART" id="SM00862">
    <property type="entry name" value="Trans_reg_C"/>
    <property type="match status" value="1"/>
</dbReference>